<dbReference type="RefSeq" id="XP_002735400.1">
    <property type="nucleotide sequence ID" value="XM_002735354.2"/>
</dbReference>
<organism evidence="7 8">
    <name type="scientific">Saccoglossus kowalevskii</name>
    <name type="common">Acorn worm</name>
    <dbReference type="NCBI Taxonomy" id="10224"/>
    <lineage>
        <taxon>Eukaryota</taxon>
        <taxon>Metazoa</taxon>
        <taxon>Hemichordata</taxon>
        <taxon>Enteropneusta</taxon>
        <taxon>Harrimaniidae</taxon>
        <taxon>Saccoglossus</taxon>
    </lineage>
</organism>
<keyword evidence="4 5" id="KW-0472">Membrane</keyword>
<gene>
    <name evidence="8" type="primary">LOC100377228</name>
</gene>
<protein>
    <submittedName>
        <fullName evidence="8">ADP-ribosylation factor-like protein 6-interacting protein 1-like</fullName>
    </submittedName>
</protein>
<evidence type="ECO:0000256" key="5">
    <source>
        <dbReference type="SAM" id="Phobius"/>
    </source>
</evidence>
<evidence type="ECO:0000313" key="8">
    <source>
        <dbReference type="RefSeq" id="XP_002735400.1"/>
    </source>
</evidence>
<feature type="transmembrane region" description="Helical" evidence="5">
    <location>
        <begin position="45"/>
        <end position="64"/>
    </location>
</feature>
<dbReference type="InterPro" id="IPR057282">
    <property type="entry name" value="RETREG1-3-like_RHD"/>
</dbReference>
<dbReference type="PANTHER" id="PTHR20952">
    <property type="entry name" value="ADP-RIBOSYLATION-LIKE FACTOR 6-INTERACTING PROTEIN"/>
    <property type="match status" value="1"/>
</dbReference>
<evidence type="ECO:0000256" key="1">
    <source>
        <dbReference type="ARBA" id="ARBA00004141"/>
    </source>
</evidence>
<dbReference type="CDD" id="cd22559">
    <property type="entry name" value="Arl6IP1"/>
    <property type="match status" value="1"/>
</dbReference>
<dbReference type="PANTHER" id="PTHR20952:SF0">
    <property type="entry name" value="ADP-RIBOSYLATION FACTOR-LIKE PROTEIN 6-INTERACTING PROTEIN 1"/>
    <property type="match status" value="1"/>
</dbReference>
<dbReference type="GeneID" id="100377228"/>
<evidence type="ECO:0000259" key="6">
    <source>
        <dbReference type="Pfam" id="PF24456"/>
    </source>
</evidence>
<reference evidence="8" key="1">
    <citation type="submission" date="2025-08" db="UniProtKB">
        <authorList>
            <consortium name="RefSeq"/>
        </authorList>
    </citation>
    <scope>IDENTIFICATION</scope>
    <source>
        <tissue evidence="8">Testes</tissue>
    </source>
</reference>
<feature type="transmembrane region" description="Helical" evidence="5">
    <location>
        <begin position="139"/>
        <end position="158"/>
    </location>
</feature>
<keyword evidence="2 5" id="KW-0812">Transmembrane</keyword>
<evidence type="ECO:0000256" key="2">
    <source>
        <dbReference type="ARBA" id="ARBA00022692"/>
    </source>
</evidence>
<accession>A0ABM0GR03</accession>
<dbReference type="InterPro" id="IPR052114">
    <property type="entry name" value="ER_autophagy_membrane_reg"/>
</dbReference>
<proteinExistence type="predicted"/>
<feature type="transmembrane region" description="Helical" evidence="5">
    <location>
        <begin position="164"/>
        <end position="190"/>
    </location>
</feature>
<feature type="domain" description="RETREG1-3/ARL6IP-like N-terminal reticulon-homology" evidence="6">
    <location>
        <begin position="28"/>
        <end position="188"/>
    </location>
</feature>
<dbReference type="Proteomes" id="UP000694865">
    <property type="component" value="Unplaced"/>
</dbReference>
<keyword evidence="7" id="KW-1185">Reference proteome</keyword>
<sequence length="203" mass="23840">MATEIDNVTENQQKDEEISDVEKLLRSWRHVIILLDRVLTWQKPFYPYALVGAVTFQFVLLWLFDPSVLTMISLTIMKLCLLDYLVPTFCNKYLDNKEWTPDNERQYQHVCMDIVDTKRFIRGRFNSLMKLRDEKPKQYFILVMIILSVVAFIGNIIPNILLGYLFGVFLVLLPGLKHHGLLAKYYALILEKIGGILRKKKKE</sequence>
<evidence type="ECO:0000256" key="3">
    <source>
        <dbReference type="ARBA" id="ARBA00022989"/>
    </source>
</evidence>
<evidence type="ECO:0000313" key="7">
    <source>
        <dbReference type="Proteomes" id="UP000694865"/>
    </source>
</evidence>
<comment type="subcellular location">
    <subcellularLocation>
        <location evidence="1">Membrane</location>
        <topology evidence="1">Multi-pass membrane protein</topology>
    </subcellularLocation>
</comment>
<dbReference type="Pfam" id="PF24456">
    <property type="entry name" value="RHD_RETREG1-3"/>
    <property type="match status" value="1"/>
</dbReference>
<keyword evidence="3 5" id="KW-1133">Transmembrane helix</keyword>
<name>A0ABM0GR03_SACKO</name>
<evidence type="ECO:0000256" key="4">
    <source>
        <dbReference type="ARBA" id="ARBA00023136"/>
    </source>
</evidence>